<dbReference type="SUPFAM" id="SSF54523">
    <property type="entry name" value="Pili subunits"/>
    <property type="match status" value="1"/>
</dbReference>
<accession>X1VJW0</accession>
<dbReference type="PROSITE" id="PS00409">
    <property type="entry name" value="PROKAR_NTER_METHYL"/>
    <property type="match status" value="1"/>
</dbReference>
<keyword evidence="2" id="KW-0488">Methylation</keyword>
<reference evidence="6" key="1">
    <citation type="journal article" date="2014" name="Front. Microbiol.">
        <title>High frequency of phylogenetically diverse reductive dehalogenase-homologous genes in deep subseafloor sedimentary metagenomes.</title>
        <authorList>
            <person name="Kawai M."/>
            <person name="Futagami T."/>
            <person name="Toyoda A."/>
            <person name="Takaki Y."/>
            <person name="Nishi S."/>
            <person name="Hori S."/>
            <person name="Arai W."/>
            <person name="Tsubouchi T."/>
            <person name="Morono Y."/>
            <person name="Uchiyama I."/>
            <person name="Ito T."/>
            <person name="Fujiyama A."/>
            <person name="Inagaki F."/>
            <person name="Takami H."/>
        </authorList>
    </citation>
    <scope>NUCLEOTIDE SEQUENCE</scope>
    <source>
        <strain evidence="6">Expedition CK06-06</strain>
    </source>
</reference>
<dbReference type="Gene3D" id="3.30.700.10">
    <property type="entry name" value="Glycoprotein, Type 4 Pilin"/>
    <property type="match status" value="1"/>
</dbReference>
<dbReference type="GO" id="GO:0016020">
    <property type="term" value="C:membrane"/>
    <property type="evidence" value="ECO:0007669"/>
    <property type="project" value="UniProtKB-SubCell"/>
</dbReference>
<keyword evidence="3" id="KW-0812">Transmembrane</keyword>
<dbReference type="PANTHER" id="PTHR30093:SF44">
    <property type="entry name" value="TYPE II SECRETION SYSTEM CORE PROTEIN G"/>
    <property type="match status" value="1"/>
</dbReference>
<dbReference type="PRINTS" id="PR00813">
    <property type="entry name" value="BCTERIALGSPG"/>
</dbReference>
<dbReference type="GO" id="GO:0015627">
    <property type="term" value="C:type II protein secretion system complex"/>
    <property type="evidence" value="ECO:0007669"/>
    <property type="project" value="InterPro"/>
</dbReference>
<dbReference type="EMBL" id="BARW01026688">
    <property type="protein sequence ID" value="GAJ08205.1"/>
    <property type="molecule type" value="Genomic_DNA"/>
</dbReference>
<dbReference type="NCBIfam" id="TIGR02532">
    <property type="entry name" value="IV_pilin_GFxxxE"/>
    <property type="match status" value="1"/>
</dbReference>
<protein>
    <recommendedName>
        <fullName evidence="7">Type II secretion system protein GspG C-terminal domain-containing protein</fullName>
    </recommendedName>
</protein>
<evidence type="ECO:0000256" key="2">
    <source>
        <dbReference type="ARBA" id="ARBA00022481"/>
    </source>
</evidence>
<organism evidence="6">
    <name type="scientific">marine sediment metagenome</name>
    <dbReference type="NCBI Taxonomy" id="412755"/>
    <lineage>
        <taxon>unclassified sequences</taxon>
        <taxon>metagenomes</taxon>
        <taxon>ecological metagenomes</taxon>
    </lineage>
</organism>
<evidence type="ECO:0000313" key="6">
    <source>
        <dbReference type="EMBL" id="GAJ08205.1"/>
    </source>
</evidence>
<evidence type="ECO:0000256" key="3">
    <source>
        <dbReference type="ARBA" id="ARBA00022692"/>
    </source>
</evidence>
<keyword evidence="5" id="KW-0472">Membrane</keyword>
<comment type="caution">
    <text evidence="6">The sequence shown here is derived from an EMBL/GenBank/DDBJ whole genome shotgun (WGS) entry which is preliminary data.</text>
</comment>
<evidence type="ECO:0000256" key="4">
    <source>
        <dbReference type="ARBA" id="ARBA00022989"/>
    </source>
</evidence>
<name>X1VJW0_9ZZZZ</name>
<evidence type="ECO:0008006" key="7">
    <source>
        <dbReference type="Google" id="ProtNLM"/>
    </source>
</evidence>
<dbReference type="PANTHER" id="PTHR30093">
    <property type="entry name" value="GENERAL SECRETION PATHWAY PROTEIN G"/>
    <property type="match status" value="1"/>
</dbReference>
<keyword evidence="4" id="KW-1133">Transmembrane helix</keyword>
<evidence type="ECO:0000256" key="1">
    <source>
        <dbReference type="ARBA" id="ARBA00004167"/>
    </source>
</evidence>
<dbReference type="Pfam" id="PF07963">
    <property type="entry name" value="N_methyl"/>
    <property type="match status" value="1"/>
</dbReference>
<proteinExistence type="predicted"/>
<evidence type="ECO:0000256" key="5">
    <source>
        <dbReference type="ARBA" id="ARBA00023136"/>
    </source>
</evidence>
<sequence length="111" mass="11964">MIARRGFTLVELLLVVLILGILASIVVPRLTGAAAAAKTAKCDANWANLIRALELYAVYNDGAYPANDAAFQIDVLESDTYFPHGAPVCPYGDPYVYVSTPGEETVTQHIH</sequence>
<dbReference type="InterPro" id="IPR012902">
    <property type="entry name" value="N_methyl_site"/>
</dbReference>
<dbReference type="AlphaFoldDB" id="X1VJW0"/>
<comment type="subcellular location">
    <subcellularLocation>
        <location evidence="1">Membrane</location>
        <topology evidence="1">Single-pass membrane protein</topology>
    </subcellularLocation>
</comment>
<gene>
    <name evidence="6" type="ORF">S12H4_43477</name>
</gene>
<dbReference type="InterPro" id="IPR045584">
    <property type="entry name" value="Pilin-like"/>
</dbReference>
<dbReference type="InterPro" id="IPR000983">
    <property type="entry name" value="Bac_GSPG_pilin"/>
</dbReference>
<dbReference type="GO" id="GO:0015628">
    <property type="term" value="P:protein secretion by the type II secretion system"/>
    <property type="evidence" value="ECO:0007669"/>
    <property type="project" value="InterPro"/>
</dbReference>